<reference evidence="2 3" key="1">
    <citation type="submission" date="2016-10" db="EMBL/GenBank/DDBJ databases">
        <authorList>
            <person name="de Groot N.N."/>
        </authorList>
    </citation>
    <scope>NUCLEOTIDE SEQUENCE [LARGE SCALE GENOMIC DNA]</scope>
    <source>
        <strain evidence="2 3">CGMCC 4.5739</strain>
    </source>
</reference>
<feature type="region of interest" description="Disordered" evidence="1">
    <location>
        <begin position="81"/>
        <end position="120"/>
    </location>
</feature>
<dbReference type="STRING" id="910347.SAMN05421773_101351"/>
<evidence type="ECO:0000313" key="3">
    <source>
        <dbReference type="Proteomes" id="UP000199207"/>
    </source>
</evidence>
<feature type="compositionally biased region" description="Acidic residues" evidence="1">
    <location>
        <begin position="87"/>
        <end position="120"/>
    </location>
</feature>
<dbReference type="RefSeq" id="WP_093836784.1">
    <property type="nucleotide sequence ID" value="NZ_FOLM01000001.1"/>
</dbReference>
<dbReference type="OrthoDB" id="3854400at2"/>
<keyword evidence="3" id="KW-1185">Reference proteome</keyword>
<gene>
    <name evidence="2" type="ORF">SAMN05421773_101351</name>
</gene>
<accession>A0A1I1ES22</accession>
<dbReference type="AlphaFoldDB" id="A0A1I1ES22"/>
<evidence type="ECO:0000256" key="1">
    <source>
        <dbReference type="SAM" id="MobiDB-lite"/>
    </source>
</evidence>
<proteinExistence type="predicted"/>
<sequence>MSEEQSEYVRLRIDMVLEASDVLLLIEAARSRIAEDELMPDEERNLALEAVSQDAAEALAYLVDPIDLVSEVPGVELAHASWSSELAEYDPEEEWPWDEEEWDTEEGDGGAEELPEPDVR</sequence>
<organism evidence="2 3">
    <name type="scientific">Streptomyces aidingensis</name>
    <dbReference type="NCBI Taxonomy" id="910347"/>
    <lineage>
        <taxon>Bacteria</taxon>
        <taxon>Bacillati</taxon>
        <taxon>Actinomycetota</taxon>
        <taxon>Actinomycetes</taxon>
        <taxon>Kitasatosporales</taxon>
        <taxon>Streptomycetaceae</taxon>
        <taxon>Streptomyces</taxon>
    </lineage>
</organism>
<dbReference type="Proteomes" id="UP000199207">
    <property type="component" value="Unassembled WGS sequence"/>
</dbReference>
<dbReference type="EMBL" id="FOLM01000001">
    <property type="protein sequence ID" value="SFB87703.1"/>
    <property type="molecule type" value="Genomic_DNA"/>
</dbReference>
<evidence type="ECO:0000313" key="2">
    <source>
        <dbReference type="EMBL" id="SFB87703.1"/>
    </source>
</evidence>
<protein>
    <submittedName>
        <fullName evidence="2">Uncharacterized protein</fullName>
    </submittedName>
</protein>
<name>A0A1I1ES22_9ACTN</name>